<proteinExistence type="predicted"/>
<gene>
    <name evidence="1" type="primary">Necator_chrII.g6331</name>
    <name evidence="1" type="ORF">RB195_018538</name>
</gene>
<dbReference type="Proteomes" id="UP001303046">
    <property type="component" value="Unassembled WGS sequence"/>
</dbReference>
<evidence type="ECO:0000313" key="1">
    <source>
        <dbReference type="EMBL" id="KAK6735388.1"/>
    </source>
</evidence>
<sequence length="93" mass="10588">MQRDFVKRRTTMTASRNLNGATTASRKGMKETIHAFYTDLFDSYTHLPPHHPKGDRHAILELLPPEVQHAIMLVVKHPVLQNKITTSEELSGK</sequence>
<keyword evidence="2" id="KW-1185">Reference proteome</keyword>
<reference evidence="1 2" key="1">
    <citation type="submission" date="2023-08" db="EMBL/GenBank/DDBJ databases">
        <title>A Necator americanus chromosomal reference genome.</title>
        <authorList>
            <person name="Ilik V."/>
            <person name="Petrzelkova K.J."/>
            <person name="Pardy F."/>
            <person name="Fuh T."/>
            <person name="Niatou-Singa F.S."/>
            <person name="Gouil Q."/>
            <person name="Baker L."/>
            <person name="Ritchie M.E."/>
            <person name="Jex A.R."/>
            <person name="Gazzola D."/>
            <person name="Li H."/>
            <person name="Toshio Fujiwara R."/>
            <person name="Zhan B."/>
            <person name="Aroian R.V."/>
            <person name="Pafco B."/>
            <person name="Schwarz E.M."/>
        </authorList>
    </citation>
    <scope>NUCLEOTIDE SEQUENCE [LARGE SCALE GENOMIC DNA]</scope>
    <source>
        <strain evidence="1 2">Aroian</strain>
        <tissue evidence="1">Whole animal</tissue>
    </source>
</reference>
<evidence type="ECO:0000313" key="2">
    <source>
        <dbReference type="Proteomes" id="UP001303046"/>
    </source>
</evidence>
<dbReference type="EMBL" id="JAVFWL010000002">
    <property type="protein sequence ID" value="KAK6735388.1"/>
    <property type="molecule type" value="Genomic_DNA"/>
</dbReference>
<comment type="caution">
    <text evidence="1">The sequence shown here is derived from an EMBL/GenBank/DDBJ whole genome shotgun (WGS) entry which is preliminary data.</text>
</comment>
<name>A0ABR1CA77_NECAM</name>
<organism evidence="1 2">
    <name type="scientific">Necator americanus</name>
    <name type="common">Human hookworm</name>
    <dbReference type="NCBI Taxonomy" id="51031"/>
    <lineage>
        <taxon>Eukaryota</taxon>
        <taxon>Metazoa</taxon>
        <taxon>Ecdysozoa</taxon>
        <taxon>Nematoda</taxon>
        <taxon>Chromadorea</taxon>
        <taxon>Rhabditida</taxon>
        <taxon>Rhabditina</taxon>
        <taxon>Rhabditomorpha</taxon>
        <taxon>Strongyloidea</taxon>
        <taxon>Ancylostomatidae</taxon>
        <taxon>Bunostominae</taxon>
        <taxon>Necator</taxon>
    </lineage>
</organism>
<protein>
    <submittedName>
        <fullName evidence="1">Uncharacterized protein</fullName>
    </submittedName>
</protein>
<accession>A0ABR1CA77</accession>